<keyword evidence="5" id="KW-0813">Transport</keyword>
<dbReference type="NCBIfam" id="TIGR01528">
    <property type="entry name" value="NMN_trans_PnuC"/>
    <property type="match status" value="1"/>
</dbReference>
<keyword evidence="12" id="KW-1185">Reference proteome</keyword>
<feature type="transmembrane region" description="Helical" evidence="10">
    <location>
        <begin position="89"/>
        <end position="110"/>
    </location>
</feature>
<evidence type="ECO:0000256" key="1">
    <source>
        <dbReference type="ARBA" id="ARBA00002672"/>
    </source>
</evidence>
<evidence type="ECO:0000256" key="5">
    <source>
        <dbReference type="ARBA" id="ARBA00022448"/>
    </source>
</evidence>
<comment type="caution">
    <text evidence="11">The sequence shown here is derived from an EMBL/GenBank/DDBJ whole genome shotgun (WGS) entry which is preliminary data.</text>
</comment>
<comment type="similarity">
    <text evidence="3">Belongs to the nicotinamide ribonucleoside (NR) uptake permease (TC 4.B.1) family.</text>
</comment>
<accession>A0ABT6X2Z4</accession>
<evidence type="ECO:0000256" key="7">
    <source>
        <dbReference type="ARBA" id="ARBA00022692"/>
    </source>
</evidence>
<proteinExistence type="inferred from homology"/>
<sequence>MMSPTEIAGFALGLVMVVCSIRELHWSWPLAIISSLLYFFVFKDSLLYGEAALQLVFVALALWGWWQWLRPGDDAQPTLLIQRLSRRGWAWVALASLTLWPALALLLQHFTDSDVAWGDALPTALSLVGQVLLGRKFIENWLVWLVVNLISVALFAYKGLWLTCLLYGLFALMSVWGWRAWQVRMKASS</sequence>
<keyword evidence="8 10" id="KW-1133">Transmembrane helix</keyword>
<organism evidence="11 12">
    <name type="scientific">Limnohabitans lacus</name>
    <dbReference type="NCBI Taxonomy" id="3045173"/>
    <lineage>
        <taxon>Bacteria</taxon>
        <taxon>Pseudomonadati</taxon>
        <taxon>Pseudomonadota</taxon>
        <taxon>Betaproteobacteria</taxon>
        <taxon>Burkholderiales</taxon>
        <taxon>Comamonadaceae</taxon>
        <taxon>Limnohabitans</taxon>
    </lineage>
</organism>
<evidence type="ECO:0000256" key="2">
    <source>
        <dbReference type="ARBA" id="ARBA00004651"/>
    </source>
</evidence>
<protein>
    <recommendedName>
        <fullName evidence="4">Nicotinamide riboside transporter PnuC</fullName>
    </recommendedName>
</protein>
<dbReference type="PANTHER" id="PTHR36122:SF2">
    <property type="entry name" value="NICOTINAMIDE RIBOSIDE TRANSPORTER PNUC"/>
    <property type="match status" value="1"/>
</dbReference>
<evidence type="ECO:0000256" key="8">
    <source>
        <dbReference type="ARBA" id="ARBA00022989"/>
    </source>
</evidence>
<dbReference type="Pfam" id="PF04973">
    <property type="entry name" value="NMN_transporter"/>
    <property type="match status" value="1"/>
</dbReference>
<evidence type="ECO:0000313" key="12">
    <source>
        <dbReference type="Proteomes" id="UP001431902"/>
    </source>
</evidence>
<dbReference type="EMBL" id="JASGBH010000001">
    <property type="protein sequence ID" value="MDI9232480.1"/>
    <property type="molecule type" value="Genomic_DNA"/>
</dbReference>
<name>A0ABT6X2Z4_9BURK</name>
<comment type="function">
    <text evidence="1">Required for nicotinamide riboside transport across the inner membrane.</text>
</comment>
<evidence type="ECO:0000256" key="4">
    <source>
        <dbReference type="ARBA" id="ARBA00017522"/>
    </source>
</evidence>
<dbReference type="PANTHER" id="PTHR36122">
    <property type="entry name" value="NICOTINAMIDE RIBOSIDE TRANSPORTER PNUC"/>
    <property type="match status" value="1"/>
</dbReference>
<evidence type="ECO:0000256" key="10">
    <source>
        <dbReference type="SAM" id="Phobius"/>
    </source>
</evidence>
<evidence type="ECO:0000256" key="3">
    <source>
        <dbReference type="ARBA" id="ARBA00006669"/>
    </source>
</evidence>
<keyword evidence="9 10" id="KW-0472">Membrane</keyword>
<evidence type="ECO:0000256" key="6">
    <source>
        <dbReference type="ARBA" id="ARBA00022475"/>
    </source>
</evidence>
<keyword evidence="6" id="KW-1003">Cell membrane</keyword>
<dbReference type="RefSeq" id="WP_283222887.1">
    <property type="nucleotide sequence ID" value="NZ_JASGBH010000001.1"/>
</dbReference>
<comment type="subcellular location">
    <subcellularLocation>
        <location evidence="2">Cell membrane</location>
        <topology evidence="2">Multi-pass membrane protein</topology>
    </subcellularLocation>
</comment>
<reference evidence="11" key="1">
    <citation type="submission" date="2023-05" db="EMBL/GenBank/DDBJ databases">
        <title>Limnohabitans sp. strain HM2-2 Genome sequencing and assembly.</title>
        <authorList>
            <person name="Jung Y."/>
        </authorList>
    </citation>
    <scope>NUCLEOTIDE SEQUENCE</scope>
    <source>
        <strain evidence="11">HM2-2</strain>
    </source>
</reference>
<dbReference type="InterPro" id="IPR006419">
    <property type="entry name" value="NMN_transpt_PnuC"/>
</dbReference>
<keyword evidence="7 10" id="KW-0812">Transmembrane</keyword>
<evidence type="ECO:0000313" key="11">
    <source>
        <dbReference type="EMBL" id="MDI9232480.1"/>
    </source>
</evidence>
<gene>
    <name evidence="11" type="primary">pnuC</name>
    <name evidence="11" type="ORF">QLQ16_01365</name>
</gene>
<dbReference type="Proteomes" id="UP001431902">
    <property type="component" value="Unassembled WGS sequence"/>
</dbReference>
<feature type="transmembrane region" description="Helical" evidence="10">
    <location>
        <begin position="46"/>
        <end position="68"/>
    </location>
</feature>
<feature type="transmembrane region" description="Helical" evidence="10">
    <location>
        <begin position="165"/>
        <end position="181"/>
    </location>
</feature>
<evidence type="ECO:0000256" key="9">
    <source>
        <dbReference type="ARBA" id="ARBA00023136"/>
    </source>
</evidence>